<evidence type="ECO:0000313" key="8">
    <source>
        <dbReference type="EMBL" id="KMZ59641.1"/>
    </source>
</evidence>
<evidence type="ECO:0000313" key="9">
    <source>
        <dbReference type="Proteomes" id="UP000036987"/>
    </source>
</evidence>
<name>A0A0K9NSB0_ZOSMR</name>
<dbReference type="Pfam" id="PF05346">
    <property type="entry name" value="DUF747"/>
    <property type="match status" value="1"/>
</dbReference>
<reference evidence="9" key="1">
    <citation type="journal article" date="2016" name="Nature">
        <title>The genome of the seagrass Zostera marina reveals angiosperm adaptation to the sea.</title>
        <authorList>
            <person name="Olsen J.L."/>
            <person name="Rouze P."/>
            <person name="Verhelst B."/>
            <person name="Lin Y.-C."/>
            <person name="Bayer T."/>
            <person name="Collen J."/>
            <person name="Dattolo E."/>
            <person name="De Paoli E."/>
            <person name="Dittami S."/>
            <person name="Maumus F."/>
            <person name="Michel G."/>
            <person name="Kersting A."/>
            <person name="Lauritano C."/>
            <person name="Lohaus R."/>
            <person name="Toepel M."/>
            <person name="Tonon T."/>
            <person name="Vanneste K."/>
            <person name="Amirebrahimi M."/>
            <person name="Brakel J."/>
            <person name="Bostroem C."/>
            <person name="Chovatia M."/>
            <person name="Grimwood J."/>
            <person name="Jenkins J.W."/>
            <person name="Jueterbock A."/>
            <person name="Mraz A."/>
            <person name="Stam W.T."/>
            <person name="Tice H."/>
            <person name="Bornberg-Bauer E."/>
            <person name="Green P.J."/>
            <person name="Pearson G.A."/>
            <person name="Procaccini G."/>
            <person name="Duarte C.M."/>
            <person name="Schmutz J."/>
            <person name="Reusch T.B.H."/>
            <person name="Van de Peer Y."/>
        </authorList>
    </citation>
    <scope>NUCLEOTIDE SEQUENCE [LARGE SCALE GENOMIC DNA]</scope>
    <source>
        <strain evidence="9">cv. Finnish</strain>
    </source>
</reference>
<comment type="subcellular location">
    <subcellularLocation>
        <location evidence="1">Membrane</location>
        <topology evidence="1">Multi-pass membrane protein</topology>
    </subcellularLocation>
</comment>
<keyword evidence="5 7" id="KW-0472">Membrane</keyword>
<evidence type="ECO:0000256" key="5">
    <source>
        <dbReference type="ARBA" id="ARBA00023136"/>
    </source>
</evidence>
<gene>
    <name evidence="8" type="ORF">ZOSMA_66G00610</name>
</gene>
<keyword evidence="4 7" id="KW-1133">Transmembrane helix</keyword>
<dbReference type="EMBL" id="LFYR01001757">
    <property type="protein sequence ID" value="KMZ59641.1"/>
    <property type="molecule type" value="Genomic_DNA"/>
</dbReference>
<evidence type="ECO:0000256" key="3">
    <source>
        <dbReference type="ARBA" id="ARBA00022692"/>
    </source>
</evidence>
<feature type="transmembrane region" description="Helical" evidence="7">
    <location>
        <begin position="498"/>
        <end position="531"/>
    </location>
</feature>
<comment type="caution">
    <text evidence="8">The sequence shown here is derived from an EMBL/GenBank/DDBJ whole genome shotgun (WGS) entry which is preliminary data.</text>
</comment>
<dbReference type="STRING" id="29655.A0A0K9NSB0"/>
<dbReference type="AlphaFoldDB" id="A0A0K9NSB0"/>
<dbReference type="PANTHER" id="PTHR13317:SF4">
    <property type="entry name" value="TRANSMEMBRANE ANTERIOR POSTERIOR TRANSFORMATION PROTEIN 1 HOMOLOG"/>
    <property type="match status" value="1"/>
</dbReference>
<protein>
    <submittedName>
        <fullName evidence="8">Protein POLLEN DEFECTIVE IN GUIDANCE 1</fullName>
    </submittedName>
</protein>
<dbReference type="InterPro" id="IPR008010">
    <property type="entry name" value="Tatp1"/>
</dbReference>
<evidence type="ECO:0000256" key="2">
    <source>
        <dbReference type="ARBA" id="ARBA00008803"/>
    </source>
</evidence>
<sequence length="543" mass="61948">MADEEVDAYREDDGPIQPSYYGVLSTVSSDEDVGSSNYYPIEDEVQVMVEAVMEAEDRLDVKRRKLWGSKRNKKNKNAMKNKIKNRKKRRGNFSEDFLLPQTKQELSVCSGQVMSSDSSCCTSSVDFSLVTEVDERNAATFIKRVSRVSVSSTEISILRYIVREVYGGNRLRNTISVGNEKKRQIVYDVMFSVPLKCELLILAGFFVCLDSFLSLLTIMPARILIMLSRVVDVRQFQRFDAADLSDFGCLVAMFLGVVCLQLADISMIYHIIRGQGVIKLYMVYNVLEMFDKLLQSFGEEVLQVLFSSAERLATCSSDNFLHVLLRFVIDQMIAAITLSTCIVAHNHALASLLISSNFAEIKSFVFRRVNKGNLHRLVCHDIKEMFHITAFLLFVLAQNMLEVEGSWFGTFLFNAFLVYMCECLVDTVKHAFLAKFNEIKPDAYSDFLEDLCKQVLNTKPEGRKTLNFIPLAPACVVIRVLTPIYATLVPHEPLSSRWFWIMFWLILSFLILSICKLVVGLALNYLATWYINYKHTISKQHVD</sequence>
<evidence type="ECO:0000256" key="1">
    <source>
        <dbReference type="ARBA" id="ARBA00004141"/>
    </source>
</evidence>
<dbReference type="OrthoDB" id="29023at2759"/>
<feature type="transmembrane region" description="Helical" evidence="7">
    <location>
        <begin position="466"/>
        <end position="486"/>
    </location>
</feature>
<comment type="similarity">
    <text evidence="2">Belongs to the TAPT1 family.</text>
</comment>
<proteinExistence type="inferred from homology"/>
<accession>A0A0K9NSB0</accession>
<dbReference type="PANTHER" id="PTHR13317">
    <property type="entry name" value="TRANSMEMBRANE ANTERIOR POSTERIOR TRANSFORMATION PROTEIN 1 HOMOLOG"/>
    <property type="match status" value="1"/>
</dbReference>
<feature type="transmembrane region" description="Helical" evidence="7">
    <location>
        <begin position="247"/>
        <end position="272"/>
    </location>
</feature>
<evidence type="ECO:0000256" key="6">
    <source>
        <dbReference type="SAM" id="MobiDB-lite"/>
    </source>
</evidence>
<organism evidence="8 9">
    <name type="scientific">Zostera marina</name>
    <name type="common">Eelgrass</name>
    <dbReference type="NCBI Taxonomy" id="29655"/>
    <lineage>
        <taxon>Eukaryota</taxon>
        <taxon>Viridiplantae</taxon>
        <taxon>Streptophyta</taxon>
        <taxon>Embryophyta</taxon>
        <taxon>Tracheophyta</taxon>
        <taxon>Spermatophyta</taxon>
        <taxon>Magnoliopsida</taxon>
        <taxon>Liliopsida</taxon>
        <taxon>Zosteraceae</taxon>
        <taxon>Zostera</taxon>
    </lineage>
</organism>
<keyword evidence="9" id="KW-1185">Reference proteome</keyword>
<feature type="region of interest" description="Disordered" evidence="6">
    <location>
        <begin position="1"/>
        <end position="20"/>
    </location>
</feature>
<feature type="transmembrane region" description="Helical" evidence="7">
    <location>
        <begin position="199"/>
        <end position="227"/>
    </location>
</feature>
<evidence type="ECO:0000256" key="7">
    <source>
        <dbReference type="SAM" id="Phobius"/>
    </source>
</evidence>
<dbReference type="GO" id="GO:0005789">
    <property type="term" value="C:endoplasmic reticulum membrane"/>
    <property type="evidence" value="ECO:0000318"/>
    <property type="project" value="GO_Central"/>
</dbReference>
<dbReference type="OMA" id="TRGFHDK"/>
<keyword evidence="3 7" id="KW-0812">Transmembrane</keyword>
<dbReference type="Proteomes" id="UP000036987">
    <property type="component" value="Unassembled WGS sequence"/>
</dbReference>
<evidence type="ECO:0000256" key="4">
    <source>
        <dbReference type="ARBA" id="ARBA00022989"/>
    </source>
</evidence>